<dbReference type="Gene3D" id="3.50.50.60">
    <property type="entry name" value="FAD/NAD(P)-binding domain"/>
    <property type="match status" value="2"/>
</dbReference>
<dbReference type="GO" id="GO:0002098">
    <property type="term" value="P:tRNA wobble uridine modification"/>
    <property type="evidence" value="ECO:0007669"/>
    <property type="project" value="InterPro"/>
</dbReference>
<evidence type="ECO:0000256" key="3">
    <source>
        <dbReference type="ARBA" id="ARBA00022694"/>
    </source>
</evidence>
<dbReference type="NCBIfam" id="TIGR00136">
    <property type="entry name" value="mnmG_gidA"/>
    <property type="match status" value="1"/>
</dbReference>
<dbReference type="Pfam" id="PF01134">
    <property type="entry name" value="GIDA"/>
    <property type="match status" value="1"/>
</dbReference>
<sequence>MLVSKFDVIVIGGGHSGIEASYVINRCNLKVLLITSNILTIGQMSCNPSIGGIGKGQIVKEIDILGGLMGKLTDSSMIHFKMLNKSKGEAMWSPRAQCDRNIYSLNSQKFLFEQKNIYIYQDTVIKLLIKNNIIHGIKGLLLGKIYSKIVILTTGTFLNGKIYIGEKIIKGGRINEYYHTDISNQLNKYGLIKKKFKTGTSPRVDIRSINLNHLIKQKSESFEKFSYHKIKFLNKIVNCYLTYTNKKFNTIIQKNLNKSFFIKKKRKYIKGPRYCTSIEEKIINYKNKFHQIFLEIDGLNTNECYLNGFSTSLPFNIQKSALSKIDGFQNIKIIKPGYLVEYDYFNPNLLHFTLESKIIKNLYLAGQINGTTGYEEAAAQGLIAGINCVCNILKINNFILNPNISYIGVLIKDLVSYPIYEPYRMFTSRAQNRIYLRQDNADYRLCKKSYKLKLLSKIIFKNIKKKYNNIYKCIKDFKNKKIYLNKLLKNKKCIKISIFKFLSLNNINLLKYYKYKKILNILKNNNIKKKHLFQLQIEIKYYNYIKKNINFLKINILKKNLSIKNIILDKLNFLSKETKNKLKNKKIKTLYELYLLGIRSSELELLYYYILNNKMKKF</sequence>
<evidence type="ECO:0000256" key="5">
    <source>
        <dbReference type="ARBA" id="ARBA00023027"/>
    </source>
</evidence>
<organism evidence="8">
    <name type="scientific">Candidatus Shikimatogenerans sp. AspAUS03</name>
    <dbReference type="NCBI Taxonomy" id="3158563"/>
    <lineage>
        <taxon>Bacteria</taxon>
        <taxon>Pseudomonadati</taxon>
        <taxon>Bacteroidota</taxon>
        <taxon>Flavobacteriia</taxon>
        <taxon>Flavobacteriales</taxon>
        <taxon>Candidatus Shikimatogenerans</taxon>
    </lineage>
</organism>
<dbReference type="AlphaFoldDB" id="A0AAU7QVI8"/>
<dbReference type="InterPro" id="IPR004416">
    <property type="entry name" value="MnmG"/>
</dbReference>
<dbReference type="InterPro" id="IPR040131">
    <property type="entry name" value="MnmG_N"/>
</dbReference>
<evidence type="ECO:0000256" key="6">
    <source>
        <dbReference type="ARBA" id="ARBA00025948"/>
    </source>
</evidence>
<evidence type="ECO:0000256" key="4">
    <source>
        <dbReference type="ARBA" id="ARBA00022827"/>
    </source>
</evidence>
<protein>
    <submittedName>
        <fullName evidence="8">tRNA uridine-5-carboxymethylaminomethyl(34) synthesis enzyme MnmG</fullName>
    </submittedName>
</protein>
<dbReference type="PANTHER" id="PTHR11806">
    <property type="entry name" value="GLUCOSE INHIBITED DIVISION PROTEIN A"/>
    <property type="match status" value="1"/>
</dbReference>
<keyword evidence="5" id="KW-0520">NAD</keyword>
<accession>A0AAU7QVI8</accession>
<dbReference type="SUPFAM" id="SSF51905">
    <property type="entry name" value="FAD/NAD(P)-binding domain"/>
    <property type="match status" value="1"/>
</dbReference>
<dbReference type="EMBL" id="CP157897">
    <property type="protein sequence ID" value="XBT18910.1"/>
    <property type="molecule type" value="Genomic_DNA"/>
</dbReference>
<evidence type="ECO:0000256" key="1">
    <source>
        <dbReference type="ARBA" id="ARBA00001974"/>
    </source>
</evidence>
<proteinExistence type="predicted"/>
<comment type="subunit">
    <text evidence="6">Homodimer. Heterotetramer of two MnmE and two MnmG subunits.</text>
</comment>
<dbReference type="InterPro" id="IPR002218">
    <property type="entry name" value="MnmG-rel"/>
</dbReference>
<feature type="domain" description="MnmG N-terminal" evidence="7">
    <location>
        <begin position="7"/>
        <end position="393"/>
    </location>
</feature>
<evidence type="ECO:0000256" key="2">
    <source>
        <dbReference type="ARBA" id="ARBA00022630"/>
    </source>
</evidence>
<keyword evidence="2" id="KW-0285">Flavoprotein</keyword>
<comment type="cofactor">
    <cofactor evidence="1">
        <name>FAD</name>
        <dbReference type="ChEBI" id="CHEBI:57692"/>
    </cofactor>
</comment>
<dbReference type="PANTHER" id="PTHR11806:SF0">
    <property type="entry name" value="PROTEIN MTO1 HOMOLOG, MITOCHONDRIAL"/>
    <property type="match status" value="1"/>
</dbReference>
<dbReference type="InterPro" id="IPR036188">
    <property type="entry name" value="FAD/NAD-bd_sf"/>
</dbReference>
<gene>
    <name evidence="8" type="primary">mnmG</name>
    <name evidence="8" type="ORF">ABPD24_00360</name>
</gene>
<dbReference type="GO" id="GO:0030488">
    <property type="term" value="P:tRNA methylation"/>
    <property type="evidence" value="ECO:0007669"/>
    <property type="project" value="TreeGrafter"/>
</dbReference>
<name>A0AAU7QVI8_9FLAO</name>
<evidence type="ECO:0000313" key="8">
    <source>
        <dbReference type="EMBL" id="XBT18910.1"/>
    </source>
</evidence>
<evidence type="ECO:0000259" key="7">
    <source>
        <dbReference type="Pfam" id="PF01134"/>
    </source>
</evidence>
<reference evidence="8" key="1">
    <citation type="submission" date="2024-06" db="EMBL/GenBank/DDBJ databases">
        <title>Diversity, functionality, and evolutionary history of bacterial symbionts in false click beetles (Coleoptera, Throscidae).</title>
        <authorList>
            <person name="Wierz J.C."/>
            <person name="Malm H."/>
            <person name="Kaltenpoth M."/>
            <person name="Engl T."/>
        </authorList>
    </citation>
    <scope>NUCLEOTIDE SEQUENCE</scope>
    <source>
        <strain evidence="8">AspAUS03</strain>
    </source>
</reference>
<keyword evidence="3" id="KW-0819">tRNA processing</keyword>
<dbReference type="GO" id="GO:0050660">
    <property type="term" value="F:flavin adenine dinucleotide binding"/>
    <property type="evidence" value="ECO:0007669"/>
    <property type="project" value="InterPro"/>
</dbReference>
<keyword evidence="4" id="KW-0274">FAD</keyword>